<reference evidence="2" key="1">
    <citation type="journal article" date="2012" name="Nat. Biotechnol.">
        <title>Reference genome sequence of the model plant Setaria.</title>
        <authorList>
            <person name="Bennetzen J.L."/>
            <person name="Schmutz J."/>
            <person name="Wang H."/>
            <person name="Percifield R."/>
            <person name="Hawkins J."/>
            <person name="Pontaroli A.C."/>
            <person name="Estep M."/>
            <person name="Feng L."/>
            <person name="Vaughn J.N."/>
            <person name="Grimwood J."/>
            <person name="Jenkins J."/>
            <person name="Barry K."/>
            <person name="Lindquist E."/>
            <person name="Hellsten U."/>
            <person name="Deshpande S."/>
            <person name="Wang X."/>
            <person name="Wu X."/>
            <person name="Mitros T."/>
            <person name="Triplett J."/>
            <person name="Yang X."/>
            <person name="Ye C.Y."/>
            <person name="Mauro-Herrera M."/>
            <person name="Wang L."/>
            <person name="Li P."/>
            <person name="Sharma M."/>
            <person name="Sharma R."/>
            <person name="Ronald P.C."/>
            <person name="Panaud O."/>
            <person name="Kellogg E.A."/>
            <person name="Brutnell T.P."/>
            <person name="Doust A.N."/>
            <person name="Tuskan G.A."/>
            <person name="Rokhsar D."/>
            <person name="Devos K.M."/>
        </authorList>
    </citation>
    <scope>NUCLEOTIDE SEQUENCE [LARGE SCALE GENOMIC DNA]</scope>
    <source>
        <strain evidence="2">cv. Yugu1</strain>
    </source>
</reference>
<dbReference type="Proteomes" id="UP000004995">
    <property type="component" value="Unassembled WGS sequence"/>
</dbReference>
<dbReference type="HOGENOM" id="CLU_3320952_0_0_1"/>
<evidence type="ECO:0000313" key="2">
    <source>
        <dbReference type="Proteomes" id="UP000004995"/>
    </source>
</evidence>
<dbReference type="EMBL" id="AGNK02003212">
    <property type="status" value="NOT_ANNOTATED_CDS"/>
    <property type="molecule type" value="Genomic_DNA"/>
</dbReference>
<reference evidence="1" key="2">
    <citation type="submission" date="2018-08" db="UniProtKB">
        <authorList>
            <consortium name="EnsemblPlants"/>
        </authorList>
    </citation>
    <scope>IDENTIFICATION</scope>
    <source>
        <strain evidence="1">Yugu1</strain>
    </source>
</reference>
<accession>K3XTR6</accession>
<proteinExistence type="predicted"/>
<dbReference type="InParanoid" id="K3XTR6"/>
<protein>
    <submittedName>
        <fullName evidence="1">Uncharacterized protein</fullName>
    </submittedName>
</protein>
<dbReference type="EnsemblPlants" id="KQL05990">
    <property type="protein sequence ID" value="KQL05990"/>
    <property type="gene ID" value="SETIT_005323mg"/>
</dbReference>
<sequence length="39" mass="4210">MPLILWDPLVASNNSIAAISFPTPFQEPAQILLPSACKD</sequence>
<dbReference type="Gramene" id="KQL05990">
    <property type="protein sequence ID" value="KQL05990"/>
    <property type="gene ID" value="SETIT_005323mg"/>
</dbReference>
<organism evidence="1 2">
    <name type="scientific">Setaria italica</name>
    <name type="common">Foxtail millet</name>
    <name type="synonym">Panicum italicum</name>
    <dbReference type="NCBI Taxonomy" id="4555"/>
    <lineage>
        <taxon>Eukaryota</taxon>
        <taxon>Viridiplantae</taxon>
        <taxon>Streptophyta</taxon>
        <taxon>Embryophyta</taxon>
        <taxon>Tracheophyta</taxon>
        <taxon>Spermatophyta</taxon>
        <taxon>Magnoliopsida</taxon>
        <taxon>Liliopsida</taxon>
        <taxon>Poales</taxon>
        <taxon>Poaceae</taxon>
        <taxon>PACMAD clade</taxon>
        <taxon>Panicoideae</taxon>
        <taxon>Panicodae</taxon>
        <taxon>Paniceae</taxon>
        <taxon>Cenchrinae</taxon>
        <taxon>Setaria</taxon>
    </lineage>
</organism>
<keyword evidence="2" id="KW-1185">Reference proteome</keyword>
<name>K3XTR6_SETIT</name>
<dbReference type="AlphaFoldDB" id="K3XTR6"/>
<evidence type="ECO:0000313" key="1">
    <source>
        <dbReference type="EnsemblPlants" id="KQL05990"/>
    </source>
</evidence>